<keyword evidence="2" id="KW-1185">Reference proteome</keyword>
<dbReference type="InterPro" id="IPR017946">
    <property type="entry name" value="PLC-like_Pdiesterase_TIM-brl"/>
</dbReference>
<evidence type="ECO:0000313" key="2">
    <source>
        <dbReference type="Proteomes" id="UP000078544"/>
    </source>
</evidence>
<dbReference type="AlphaFoldDB" id="A0A166VCJ4"/>
<dbReference type="Proteomes" id="UP000078544">
    <property type="component" value="Unassembled WGS sequence"/>
</dbReference>
<proteinExistence type="predicted"/>
<dbReference type="SUPFAM" id="SSF51695">
    <property type="entry name" value="PLC-like phosphodiesterases"/>
    <property type="match status" value="1"/>
</dbReference>
<dbReference type="EMBL" id="AZGY01000001">
    <property type="protein sequence ID" value="OAA33512.1"/>
    <property type="molecule type" value="Genomic_DNA"/>
</dbReference>
<reference evidence="1 2" key="1">
    <citation type="journal article" date="2016" name="Genome Biol. Evol.">
        <title>Divergent and convergent evolution of fungal pathogenicity.</title>
        <authorList>
            <person name="Shang Y."/>
            <person name="Xiao G."/>
            <person name="Zheng P."/>
            <person name="Cen K."/>
            <person name="Zhan S."/>
            <person name="Wang C."/>
        </authorList>
    </citation>
    <scope>NUCLEOTIDE SEQUENCE [LARGE SCALE GENOMIC DNA]</scope>
    <source>
        <strain evidence="1 2">RCEF 2490</strain>
    </source>
</reference>
<dbReference type="OrthoDB" id="1046782at2759"/>
<organism evidence="1 2">
    <name type="scientific">Moelleriella libera RCEF 2490</name>
    <dbReference type="NCBI Taxonomy" id="1081109"/>
    <lineage>
        <taxon>Eukaryota</taxon>
        <taxon>Fungi</taxon>
        <taxon>Dikarya</taxon>
        <taxon>Ascomycota</taxon>
        <taxon>Pezizomycotina</taxon>
        <taxon>Sordariomycetes</taxon>
        <taxon>Hypocreomycetidae</taxon>
        <taxon>Hypocreales</taxon>
        <taxon>Clavicipitaceae</taxon>
        <taxon>Moelleriella</taxon>
    </lineage>
</organism>
<accession>A0A166VCJ4</accession>
<comment type="caution">
    <text evidence="1">The sequence shown here is derived from an EMBL/GenBank/DDBJ whole genome shotgun (WGS) entry which is preliminary data.</text>
</comment>
<dbReference type="Gene3D" id="3.20.20.190">
    <property type="entry name" value="Phosphatidylinositol (PI) phosphodiesterase"/>
    <property type="match status" value="1"/>
</dbReference>
<dbReference type="GO" id="GO:0006629">
    <property type="term" value="P:lipid metabolic process"/>
    <property type="evidence" value="ECO:0007669"/>
    <property type="project" value="InterPro"/>
</dbReference>
<dbReference type="GO" id="GO:0008081">
    <property type="term" value="F:phosphoric diester hydrolase activity"/>
    <property type="evidence" value="ECO:0007669"/>
    <property type="project" value="InterPro"/>
</dbReference>
<evidence type="ECO:0000313" key="1">
    <source>
        <dbReference type="EMBL" id="OAA33512.1"/>
    </source>
</evidence>
<sequence length="691" mass="78347">MGKLRPDVMATVLVAFGVVAALVLFSGSFNATQDQNRLTKKHRQPSIRDVSWGDGEQLGFGVPAAASVLSSESEALNATLTEEDMERSIHEVLWGNGEPTFAFPGGESLEEASELHQRYICVMMKREIQLGKYAPPPFDFFYSASVFDLFLAGGRDKHPNARALWHPLPNTAITLLNATPYPWTMIYTHSYQMRNWTTLWPQTIPPGTTVRVTNQASLNQYCDPDDTAAEVTYKLEGTKKPAAFQVQFRSGKHHSIWVQFRDELESLHNAKNTEHNLGWNLYPGGVGFVLAGLEGDFLSMDGPLDWMQKSLPEIGHLSLREIIMPRSRHAGMYKNYGNFGWTSWEAERTQWTPIYHQLGNGGVRVIHLDPVWTAETFHAGMTRKSAKRWAGARGDRLESMILEVNKFMADYPGELYIWDVDEGKHWKDETHVRDLNADDLAALAKLLKGLHSRVSVPDFIENNRAKTNDSDDHDSKKYQRYMDLIKSGDVSSLLDGTAGDIHPDLTRYPLDAYINTTMYAEGRSAVLIRVPDRWMAQWNDFHMTDGFVPRSAFPVNVHESDTSAPNFLRDDQAMWLRRQREGPQNALYDLSWWLAPHGPDKTFGYRRDLAQVPWALMYSELWHMFSTESYPSWLTLEFVRGNELKAFCMVINKCLVAKKCGVLGGKVKPPPPPDDPGTFHWPELRAIAPGQ</sequence>
<gene>
    <name evidence="1" type="ORF">AAL_00977</name>
</gene>
<name>A0A166VCJ4_9HYPO</name>
<protein>
    <submittedName>
        <fullName evidence="1">LysM domain-containing protein</fullName>
    </submittedName>
</protein>